<keyword evidence="1" id="KW-0812">Transmembrane</keyword>
<sequence length="180" mass="21973">MEFELFKEILKYRETINKLALKHWLKNTLFSYQWWLLIVVLILPWILLWKLLDKSNRYQILLYGFITMVLVILLDSLGINLMLWAYSYQILPFSRQLLHPINLSFLPVSYMLIYQYFRGWQSFFITHTILALFNSFLFEPWLVEINIYERLSWKYIYSFPIYILMGVSIKLIVDRLKPLN</sequence>
<gene>
    <name evidence="2" type="ORF">U472_06165</name>
</gene>
<reference evidence="2 3" key="2">
    <citation type="submission" date="2016-08" db="EMBL/GenBank/DDBJ databases">
        <title>Orenia metallireducens sp. nov. strain Z6, a Novel Metal-reducing Firmicute from the Deep Subsurface.</title>
        <authorList>
            <person name="Maxim B.I."/>
            <person name="Kenneth K."/>
            <person name="Flynn T.M."/>
            <person name="Oloughlin E.J."/>
            <person name="Locke R.A."/>
            <person name="Weber J.R."/>
            <person name="Egan S.M."/>
            <person name="Mackie R.I."/>
            <person name="Cann I.K."/>
        </authorList>
    </citation>
    <scope>NUCLEOTIDE SEQUENCE [LARGE SCALE GENOMIC DNA]</scope>
    <source>
        <strain evidence="2 3">Z6</strain>
    </source>
</reference>
<evidence type="ECO:0000313" key="2">
    <source>
        <dbReference type="EMBL" id="OCL27064.1"/>
    </source>
</evidence>
<keyword evidence="3" id="KW-1185">Reference proteome</keyword>
<dbReference type="NCBIfam" id="NF041644">
    <property type="entry name" value="CBO0543_fam"/>
    <property type="match status" value="1"/>
</dbReference>
<evidence type="ECO:0000256" key="1">
    <source>
        <dbReference type="SAM" id="Phobius"/>
    </source>
</evidence>
<dbReference type="RefSeq" id="WP_068716575.1">
    <property type="nucleotide sequence ID" value="NZ_LWDV01000008.1"/>
</dbReference>
<reference evidence="3" key="1">
    <citation type="submission" date="2016-07" db="EMBL/GenBank/DDBJ databases">
        <authorList>
            <person name="Florea S."/>
            <person name="Webb J.S."/>
            <person name="Jaromczyk J."/>
            <person name="Schardl C.L."/>
        </authorList>
    </citation>
    <scope>NUCLEOTIDE SEQUENCE [LARGE SCALE GENOMIC DNA]</scope>
    <source>
        <strain evidence="3">Z6</strain>
    </source>
</reference>
<feature type="transmembrane region" description="Helical" evidence="1">
    <location>
        <begin position="32"/>
        <end position="49"/>
    </location>
</feature>
<dbReference type="Proteomes" id="UP000093514">
    <property type="component" value="Unassembled WGS sequence"/>
</dbReference>
<dbReference type="EMBL" id="LWDV01000008">
    <property type="protein sequence ID" value="OCL27064.1"/>
    <property type="molecule type" value="Genomic_DNA"/>
</dbReference>
<dbReference type="OrthoDB" id="1679483at2"/>
<evidence type="ECO:0000313" key="3">
    <source>
        <dbReference type="Proteomes" id="UP000093514"/>
    </source>
</evidence>
<comment type="caution">
    <text evidence="2">The sequence shown here is derived from an EMBL/GenBank/DDBJ whole genome shotgun (WGS) entry which is preliminary data.</text>
</comment>
<feature type="transmembrane region" description="Helical" evidence="1">
    <location>
        <begin position="61"/>
        <end position="85"/>
    </location>
</feature>
<dbReference type="AlphaFoldDB" id="A0A1C0A9U5"/>
<dbReference type="InterPro" id="IPR048147">
    <property type="entry name" value="CBO0543-like"/>
</dbReference>
<feature type="transmembrane region" description="Helical" evidence="1">
    <location>
        <begin position="124"/>
        <end position="143"/>
    </location>
</feature>
<proteinExistence type="predicted"/>
<protein>
    <submittedName>
        <fullName evidence="2">Uncharacterized protein</fullName>
    </submittedName>
</protein>
<organism evidence="2 3">
    <name type="scientific">Orenia metallireducens</name>
    <dbReference type="NCBI Taxonomy" id="1413210"/>
    <lineage>
        <taxon>Bacteria</taxon>
        <taxon>Bacillati</taxon>
        <taxon>Bacillota</taxon>
        <taxon>Clostridia</taxon>
        <taxon>Halanaerobiales</taxon>
        <taxon>Halobacteroidaceae</taxon>
        <taxon>Orenia</taxon>
    </lineage>
</organism>
<keyword evidence="1" id="KW-1133">Transmembrane helix</keyword>
<accession>A0A1C0A9U5</accession>
<feature type="transmembrane region" description="Helical" evidence="1">
    <location>
        <begin position="155"/>
        <end position="173"/>
    </location>
</feature>
<name>A0A1C0A9U5_9FIRM</name>
<keyword evidence="1" id="KW-0472">Membrane</keyword>